<sequence>MRFIAAGLCWAWPSVLFIAGQWGSAVRLRCLPAMCRGRTMSWLQSRRLRYWLGAVTLVFLLSALLRGVFFYGFSGVEPGTLFTHSEVAQTLGIGLRFDLRLALLIVLPVALLLWLPRWNLINVPALRWVARVYLIIALATLTMIHVVDFGHYAYLGVRLNASVMRYLEDAQISRDMLWQTYPVVWITAGWLLTVVALGWALLRLERVTLNRQARPIKRWSVVWGSALMVCATFLGLLGRVENLNLENPVPLRWSDAFFSGNSQVAALGLNPALFLYDTLKVSQSHFDEAKVREHYEVVARYLGVQQPDAQALNFKRQQPEQPYRLPGERPPNVMFVMLESLGTSAVGAYGNPLNPTPNIDHLATQSWFFKHFYVPVTGTAKTVWASITGVPDVTRQETATRHPLLTRQNTIINDFKGYEKLYMIGGNSGWANMNALIRRSIDDVRLYDERDWKSPQVDVWGISDLDLFKESDRILRALPADKPFFAYVQTAGNHRPFTIPKDNDGFQVSDKTLEQVQAAGSRSVEQYNAVRLLDFNIGRLMELAKAGGYYENTIFVLFGDHNTRISQIPHMAPAFEQLGLESNNVPMLIHAPGLLGTRVIDEAVGLTDLLPTLAGMAGMEFTSGTMGRDIQQPAPEGERVVPLVLREGTFPLIGGVTRHYLLQMEHDGSSPTLHDLASPTPLDNVAEQNPQEFERLRDLTRGLHETSRMMLYQNVR</sequence>
<dbReference type="PANTHER" id="PTHR47371:SF3">
    <property type="entry name" value="PHOSPHOGLYCEROL TRANSFERASE I"/>
    <property type="match status" value="1"/>
</dbReference>
<feature type="transmembrane region" description="Helical" evidence="9">
    <location>
        <begin position="12"/>
        <end position="30"/>
    </location>
</feature>
<comment type="subcellular location">
    <subcellularLocation>
        <location evidence="1">Cell membrane</location>
        <topology evidence="1">Multi-pass membrane protein</topology>
    </subcellularLocation>
</comment>
<evidence type="ECO:0000256" key="3">
    <source>
        <dbReference type="ARBA" id="ARBA00022692"/>
    </source>
</evidence>
<evidence type="ECO:0000313" key="13">
    <source>
        <dbReference type="Proteomes" id="UP000267908"/>
    </source>
</evidence>
<protein>
    <submittedName>
        <fullName evidence="11">Sulfatase protein</fullName>
    </submittedName>
</protein>
<dbReference type="GO" id="GO:0005886">
    <property type="term" value="C:plasma membrane"/>
    <property type="evidence" value="ECO:0007669"/>
    <property type="project" value="UniProtKB-SubCell"/>
</dbReference>
<evidence type="ECO:0000256" key="1">
    <source>
        <dbReference type="ARBA" id="ARBA00004651"/>
    </source>
</evidence>
<dbReference type="PANTHER" id="PTHR47371">
    <property type="entry name" value="LIPOTEICHOIC ACID SYNTHASE"/>
    <property type="match status" value="1"/>
</dbReference>
<dbReference type="InterPro" id="IPR012160">
    <property type="entry name" value="LtaS-like"/>
</dbReference>
<feature type="transmembrane region" description="Helical" evidence="9">
    <location>
        <begin position="50"/>
        <end position="73"/>
    </location>
</feature>
<dbReference type="EMBL" id="RBRA01000331">
    <property type="protein sequence ID" value="RMQ17606.1"/>
    <property type="molecule type" value="Genomic_DNA"/>
</dbReference>
<comment type="caution">
    <text evidence="11">The sequence shown here is derived from an EMBL/GenBank/DDBJ whole genome shotgun (WGS) entry which is preliminary data.</text>
</comment>
<dbReference type="AlphaFoldDB" id="A0A0P9RGF8"/>
<evidence type="ECO:0000313" key="12">
    <source>
        <dbReference type="EMBL" id="RMQ17606.1"/>
    </source>
</evidence>
<evidence type="ECO:0000256" key="5">
    <source>
        <dbReference type="ARBA" id="ARBA00023136"/>
    </source>
</evidence>
<reference evidence="13 14" key="1">
    <citation type="submission" date="2018-08" db="EMBL/GenBank/DDBJ databases">
        <title>Recombination of ecologically and evolutionarily significant loci maintains genetic cohesion in the Pseudomonas syringae species complex.</title>
        <authorList>
            <person name="Dillon M."/>
            <person name="Thakur S."/>
            <person name="Almeida R.N.D."/>
            <person name="Weir B.S."/>
            <person name="Guttman D.S."/>
        </authorList>
    </citation>
    <scope>NUCLEOTIDE SEQUENCE [LARGE SCALE GENOMIC DNA]</scope>
    <source>
        <strain evidence="12 14">ICMP 13052</strain>
        <strain evidence="11 13">ICMP 4330</strain>
    </source>
</reference>
<feature type="transmembrane region" description="Helical" evidence="9">
    <location>
        <begin position="222"/>
        <end position="240"/>
    </location>
</feature>
<name>A0A0P9RGF8_9PSED</name>
<evidence type="ECO:0000256" key="2">
    <source>
        <dbReference type="ARBA" id="ARBA00022475"/>
    </source>
</evidence>
<keyword evidence="2" id="KW-1003">Cell membrane</keyword>
<evidence type="ECO:0000256" key="4">
    <source>
        <dbReference type="ARBA" id="ARBA00022989"/>
    </source>
</evidence>
<dbReference type="Pfam" id="PF00884">
    <property type="entry name" value="Sulfatase"/>
    <property type="match status" value="1"/>
</dbReference>
<dbReference type="InterPro" id="IPR050448">
    <property type="entry name" value="OpgB/LTA_synthase_biosynth"/>
</dbReference>
<feature type="transmembrane region" description="Helical" evidence="9">
    <location>
        <begin position="183"/>
        <end position="202"/>
    </location>
</feature>
<evidence type="ECO:0000313" key="11">
    <source>
        <dbReference type="EMBL" id="RMP09757.1"/>
    </source>
</evidence>
<feature type="binding site" evidence="8">
    <location>
        <position position="560"/>
    </location>
    <ligand>
        <name>Mn(2+)</name>
        <dbReference type="ChEBI" id="CHEBI:29035"/>
    </ligand>
</feature>
<evidence type="ECO:0000256" key="6">
    <source>
        <dbReference type="PIRSR" id="PIRSR005091-1"/>
    </source>
</evidence>
<feature type="transmembrane region" description="Helical" evidence="9">
    <location>
        <begin position="93"/>
        <end position="116"/>
    </location>
</feature>
<dbReference type="InterPro" id="IPR017850">
    <property type="entry name" value="Alkaline_phosphatase_core_sf"/>
</dbReference>
<keyword evidence="7" id="KW-0479">Metal-binding</keyword>
<dbReference type="PIRSF" id="PIRSF005091">
    <property type="entry name" value="Mmb_sulf_HI1246"/>
    <property type="match status" value="1"/>
</dbReference>
<dbReference type="SUPFAM" id="SSF53649">
    <property type="entry name" value="Alkaline phosphatase-like"/>
    <property type="match status" value="1"/>
</dbReference>
<dbReference type="Proteomes" id="UP000269044">
    <property type="component" value="Unassembled WGS sequence"/>
</dbReference>
<feature type="binding site" evidence="8">
    <location>
        <position position="561"/>
    </location>
    <ligand>
        <name>Mn(2+)</name>
        <dbReference type="ChEBI" id="CHEBI:29035"/>
    </ligand>
</feature>
<evidence type="ECO:0000256" key="7">
    <source>
        <dbReference type="PIRSR" id="PIRSR005091-2"/>
    </source>
</evidence>
<evidence type="ECO:0000256" key="9">
    <source>
        <dbReference type="SAM" id="Phobius"/>
    </source>
</evidence>
<feature type="transmembrane region" description="Helical" evidence="9">
    <location>
        <begin position="128"/>
        <end position="147"/>
    </location>
</feature>
<dbReference type="GO" id="GO:0046872">
    <property type="term" value="F:metal ion binding"/>
    <property type="evidence" value="ECO:0007669"/>
    <property type="project" value="UniProtKB-KW"/>
</dbReference>
<evidence type="ECO:0000256" key="8">
    <source>
        <dbReference type="PIRSR" id="PIRSR005091-3"/>
    </source>
</evidence>
<keyword evidence="4 9" id="KW-1133">Transmembrane helix</keyword>
<feature type="binding site" evidence="8">
    <location>
        <position position="339"/>
    </location>
    <ligand>
        <name>Mn(2+)</name>
        <dbReference type="ChEBI" id="CHEBI:29035"/>
    </ligand>
</feature>
<dbReference type="EMBL" id="RBQG01000257">
    <property type="protein sequence ID" value="RMP09757.1"/>
    <property type="molecule type" value="Genomic_DNA"/>
</dbReference>
<proteinExistence type="predicted"/>
<dbReference type="InterPro" id="IPR000917">
    <property type="entry name" value="Sulfatase_N"/>
</dbReference>
<keyword evidence="5 9" id="KW-0472">Membrane</keyword>
<evidence type="ECO:0000313" key="14">
    <source>
        <dbReference type="Proteomes" id="UP000269044"/>
    </source>
</evidence>
<keyword evidence="7" id="KW-0464">Manganese</keyword>
<dbReference type="Gene3D" id="3.40.720.10">
    <property type="entry name" value="Alkaline Phosphatase, subunit A"/>
    <property type="match status" value="1"/>
</dbReference>
<dbReference type="Proteomes" id="UP000267908">
    <property type="component" value="Unassembled WGS sequence"/>
</dbReference>
<feature type="active site" evidence="6">
    <location>
        <position position="379"/>
    </location>
</feature>
<feature type="domain" description="Sulfatase N-terminal" evidence="10">
    <location>
        <begin position="331"/>
        <end position="619"/>
    </location>
</feature>
<gene>
    <name evidence="12" type="ORF">ALQ08_04981</name>
    <name evidence="11" type="ORF">ALQ28_04319</name>
</gene>
<feature type="binding site" evidence="7">
    <location>
        <position position="494"/>
    </location>
    <ligand>
        <name>substrate</name>
    </ligand>
</feature>
<feature type="binding site" evidence="8">
    <location>
        <position position="379"/>
    </location>
    <ligand>
        <name>Mn(2+)</name>
        <dbReference type="ChEBI" id="CHEBI:29035"/>
    </ligand>
</feature>
<organism evidence="11 13">
    <name type="scientific">Pseudomonas syringae pv. delphinii</name>
    <dbReference type="NCBI Taxonomy" id="192088"/>
    <lineage>
        <taxon>Bacteria</taxon>
        <taxon>Pseudomonadati</taxon>
        <taxon>Pseudomonadota</taxon>
        <taxon>Gammaproteobacteria</taxon>
        <taxon>Pseudomonadales</taxon>
        <taxon>Pseudomonadaceae</taxon>
        <taxon>Pseudomonas</taxon>
    </lineage>
</organism>
<keyword evidence="3 9" id="KW-0812">Transmembrane</keyword>
<evidence type="ECO:0000259" key="10">
    <source>
        <dbReference type="Pfam" id="PF00884"/>
    </source>
</evidence>
<dbReference type="CDD" id="cd16015">
    <property type="entry name" value="LTA_synthase"/>
    <property type="match status" value="1"/>
</dbReference>
<accession>A0A0P9RGF8</accession>